<dbReference type="RefSeq" id="WP_127082590.1">
    <property type="nucleotide sequence ID" value="NZ_RSCL01000010.1"/>
</dbReference>
<evidence type="ECO:0000313" key="2">
    <source>
        <dbReference type="EMBL" id="RUT04607.1"/>
    </source>
</evidence>
<feature type="transmembrane region" description="Helical" evidence="1">
    <location>
        <begin position="12"/>
        <end position="37"/>
    </location>
</feature>
<gene>
    <name evidence="2" type="ORF">DSM106972_041760</name>
</gene>
<feature type="transmembrane region" description="Helical" evidence="1">
    <location>
        <begin position="91"/>
        <end position="110"/>
    </location>
</feature>
<evidence type="ECO:0008006" key="4">
    <source>
        <dbReference type="Google" id="ProtNLM"/>
    </source>
</evidence>
<comment type="caution">
    <text evidence="2">The sequence shown here is derived from an EMBL/GenBank/DDBJ whole genome shotgun (WGS) entry which is preliminary data.</text>
</comment>
<organism evidence="2 3">
    <name type="scientific">Dulcicalothrix desertica PCC 7102</name>
    <dbReference type="NCBI Taxonomy" id="232991"/>
    <lineage>
        <taxon>Bacteria</taxon>
        <taxon>Bacillati</taxon>
        <taxon>Cyanobacteriota</taxon>
        <taxon>Cyanophyceae</taxon>
        <taxon>Nostocales</taxon>
        <taxon>Calotrichaceae</taxon>
        <taxon>Dulcicalothrix</taxon>
    </lineage>
</organism>
<keyword evidence="3" id="KW-1185">Reference proteome</keyword>
<reference evidence="2" key="2">
    <citation type="journal article" date="2019" name="Genome Biol. Evol.">
        <title>Day and night: Metabolic profiles and evolutionary relationships of six axenic non-marine cyanobacteria.</title>
        <authorList>
            <person name="Will S.E."/>
            <person name="Henke P."/>
            <person name="Boedeker C."/>
            <person name="Huang S."/>
            <person name="Brinkmann H."/>
            <person name="Rohde M."/>
            <person name="Jarek M."/>
            <person name="Friedl T."/>
            <person name="Seufert S."/>
            <person name="Schumacher M."/>
            <person name="Overmann J."/>
            <person name="Neumann-Schaal M."/>
            <person name="Petersen J."/>
        </authorList>
    </citation>
    <scope>NUCLEOTIDE SEQUENCE [LARGE SCALE GENOMIC DNA]</scope>
    <source>
        <strain evidence="2">PCC 7102</strain>
    </source>
</reference>
<name>A0A3S1D6U4_9CYAN</name>
<dbReference type="Proteomes" id="UP000271624">
    <property type="component" value="Unassembled WGS sequence"/>
</dbReference>
<keyword evidence="1" id="KW-0472">Membrane</keyword>
<feature type="transmembrane region" description="Helical" evidence="1">
    <location>
        <begin position="139"/>
        <end position="159"/>
    </location>
</feature>
<protein>
    <recommendedName>
        <fullName evidence="4">DUF4149 domain-containing protein</fullName>
    </recommendedName>
</protein>
<reference evidence="2" key="1">
    <citation type="submission" date="2018-12" db="EMBL/GenBank/DDBJ databases">
        <authorList>
            <person name="Will S."/>
            <person name="Neumann-Schaal M."/>
            <person name="Henke P."/>
        </authorList>
    </citation>
    <scope>NUCLEOTIDE SEQUENCE</scope>
    <source>
        <strain evidence="2">PCC 7102</strain>
    </source>
</reference>
<feature type="transmembrane region" description="Helical" evidence="1">
    <location>
        <begin position="57"/>
        <end position="79"/>
    </location>
</feature>
<sequence>MNAISNVEFKRPVWHTMLTLTLGFWLSASLLIDWVIMPSMYFSGMMNLDSFASAGYSIFWNFNRIELLSAGAVLTSILALSKTQLRWHGGVAALAVTLFSISLAFTYFLTPQMCATGIDLNLFDSVSEVPASMNLLHGLYWSFEAFKLTALGLIFGWCWRQKGLV</sequence>
<evidence type="ECO:0000256" key="1">
    <source>
        <dbReference type="SAM" id="Phobius"/>
    </source>
</evidence>
<keyword evidence="1" id="KW-1133">Transmembrane helix</keyword>
<dbReference type="OrthoDB" id="463671at2"/>
<accession>A0A3S1D6U4</accession>
<evidence type="ECO:0000313" key="3">
    <source>
        <dbReference type="Proteomes" id="UP000271624"/>
    </source>
</evidence>
<dbReference type="AlphaFoldDB" id="A0A3S1D6U4"/>
<dbReference type="EMBL" id="RSCL01000010">
    <property type="protein sequence ID" value="RUT04607.1"/>
    <property type="molecule type" value="Genomic_DNA"/>
</dbReference>
<keyword evidence="1" id="KW-0812">Transmembrane</keyword>
<proteinExistence type="predicted"/>